<evidence type="ECO:0000313" key="3">
    <source>
        <dbReference type="Proteomes" id="UP001432322"/>
    </source>
</evidence>
<evidence type="ECO:0000256" key="1">
    <source>
        <dbReference type="SAM" id="Phobius"/>
    </source>
</evidence>
<name>A0AAV5UXJ9_9BILA</name>
<keyword evidence="3" id="KW-1185">Reference proteome</keyword>
<proteinExistence type="predicted"/>
<dbReference type="PANTHER" id="PTHR11161:SF55">
    <property type="entry name" value="NOSE RESISTANT-TO-FLUOXETINE PROTEIN N-TERMINAL DOMAIN-CONTAINING PROTEIN"/>
    <property type="match status" value="1"/>
</dbReference>
<keyword evidence="1" id="KW-1133">Transmembrane helix</keyword>
<reference evidence="2" key="1">
    <citation type="submission" date="2023-10" db="EMBL/GenBank/DDBJ databases">
        <title>Genome assembly of Pristionchus species.</title>
        <authorList>
            <person name="Yoshida K."/>
            <person name="Sommer R.J."/>
        </authorList>
    </citation>
    <scope>NUCLEOTIDE SEQUENCE</scope>
    <source>
        <strain evidence="2">RS5133</strain>
    </source>
</reference>
<keyword evidence="1" id="KW-0472">Membrane</keyword>
<feature type="transmembrane region" description="Helical" evidence="1">
    <location>
        <begin position="6"/>
        <end position="26"/>
    </location>
</feature>
<organism evidence="2 3">
    <name type="scientific">Pristionchus fissidentatus</name>
    <dbReference type="NCBI Taxonomy" id="1538716"/>
    <lineage>
        <taxon>Eukaryota</taxon>
        <taxon>Metazoa</taxon>
        <taxon>Ecdysozoa</taxon>
        <taxon>Nematoda</taxon>
        <taxon>Chromadorea</taxon>
        <taxon>Rhabditida</taxon>
        <taxon>Rhabditina</taxon>
        <taxon>Diplogasteromorpha</taxon>
        <taxon>Diplogasteroidea</taxon>
        <taxon>Neodiplogasteridae</taxon>
        <taxon>Pristionchus</taxon>
    </lineage>
</organism>
<feature type="transmembrane region" description="Helical" evidence="1">
    <location>
        <begin position="33"/>
        <end position="54"/>
    </location>
</feature>
<dbReference type="PANTHER" id="PTHR11161">
    <property type="entry name" value="O-ACYLTRANSFERASE"/>
    <property type="match status" value="1"/>
</dbReference>
<sequence length="113" mass="13508">CLGYSWYLAADMQMYLFTPLLIIPLALKPITGLVVATLVFTFSTAVNIFLVYYYHWPVSDTLHEYYMKLYKLYFRNYSMLMYESPLIRCQIYIMGLMVGWFMQTKKQMKIHPV</sequence>
<comment type="caution">
    <text evidence="2">The sequence shown here is derived from an EMBL/GenBank/DDBJ whole genome shotgun (WGS) entry which is preliminary data.</text>
</comment>
<dbReference type="Proteomes" id="UP001432322">
    <property type="component" value="Unassembled WGS sequence"/>
</dbReference>
<dbReference type="EMBL" id="BTSY01000001">
    <property type="protein sequence ID" value="GMT12005.1"/>
    <property type="molecule type" value="Genomic_DNA"/>
</dbReference>
<keyword evidence="1" id="KW-0812">Transmembrane</keyword>
<gene>
    <name evidence="2" type="ORF">PFISCL1PPCAC_3302</name>
</gene>
<feature type="transmembrane region" description="Helical" evidence="1">
    <location>
        <begin position="85"/>
        <end position="102"/>
    </location>
</feature>
<feature type="non-terminal residue" evidence="2">
    <location>
        <position position="113"/>
    </location>
</feature>
<accession>A0AAV5UXJ9</accession>
<feature type="non-terminal residue" evidence="2">
    <location>
        <position position="1"/>
    </location>
</feature>
<dbReference type="AlphaFoldDB" id="A0AAV5UXJ9"/>
<protein>
    <submittedName>
        <fullName evidence="2">Uncharacterized protein</fullName>
    </submittedName>
</protein>
<dbReference type="InterPro" id="IPR052728">
    <property type="entry name" value="O2_lipid_transport_reg"/>
</dbReference>
<evidence type="ECO:0000313" key="2">
    <source>
        <dbReference type="EMBL" id="GMT12005.1"/>
    </source>
</evidence>